<keyword evidence="2" id="KW-1185">Reference proteome</keyword>
<dbReference type="AlphaFoldDB" id="A0A9P0HNF1"/>
<sequence>MMGCCRTWRRTEDNWRYRNPAGVCRAARLSCLQPCRAPTTCACAWAGLLRPAHARPRPPLPPFHSPFALDIS</sequence>
<reference evidence="1" key="1">
    <citation type="submission" date="2022-01" db="EMBL/GenBank/DDBJ databases">
        <authorList>
            <person name="King R."/>
        </authorList>
    </citation>
    <scope>NUCLEOTIDE SEQUENCE</scope>
</reference>
<protein>
    <submittedName>
        <fullName evidence="1">Uncharacterized protein</fullName>
    </submittedName>
</protein>
<organism evidence="1 2">
    <name type="scientific">Nezara viridula</name>
    <name type="common">Southern green stink bug</name>
    <name type="synonym">Cimex viridulus</name>
    <dbReference type="NCBI Taxonomy" id="85310"/>
    <lineage>
        <taxon>Eukaryota</taxon>
        <taxon>Metazoa</taxon>
        <taxon>Ecdysozoa</taxon>
        <taxon>Arthropoda</taxon>
        <taxon>Hexapoda</taxon>
        <taxon>Insecta</taxon>
        <taxon>Pterygota</taxon>
        <taxon>Neoptera</taxon>
        <taxon>Paraneoptera</taxon>
        <taxon>Hemiptera</taxon>
        <taxon>Heteroptera</taxon>
        <taxon>Panheteroptera</taxon>
        <taxon>Pentatomomorpha</taxon>
        <taxon>Pentatomoidea</taxon>
        <taxon>Pentatomidae</taxon>
        <taxon>Pentatominae</taxon>
        <taxon>Nezara</taxon>
    </lineage>
</organism>
<gene>
    <name evidence="1" type="ORF">NEZAVI_LOCUS13549</name>
</gene>
<evidence type="ECO:0000313" key="2">
    <source>
        <dbReference type="Proteomes" id="UP001152798"/>
    </source>
</evidence>
<accession>A0A9P0HNF1</accession>
<name>A0A9P0HNF1_NEZVI</name>
<evidence type="ECO:0000313" key="1">
    <source>
        <dbReference type="EMBL" id="CAH1405314.1"/>
    </source>
</evidence>
<proteinExistence type="predicted"/>
<dbReference type="Proteomes" id="UP001152798">
    <property type="component" value="Chromosome 6"/>
</dbReference>
<dbReference type="EMBL" id="OV725082">
    <property type="protein sequence ID" value="CAH1405314.1"/>
    <property type="molecule type" value="Genomic_DNA"/>
</dbReference>